<dbReference type="EMBL" id="VSRR010049243">
    <property type="protein sequence ID" value="MPC78742.1"/>
    <property type="molecule type" value="Genomic_DNA"/>
</dbReference>
<dbReference type="AlphaFoldDB" id="A0A5B7I4N8"/>
<protein>
    <submittedName>
        <fullName evidence="1">Uncharacterized protein</fullName>
    </submittedName>
</protein>
<evidence type="ECO:0000313" key="1">
    <source>
        <dbReference type="EMBL" id="MPC78742.1"/>
    </source>
</evidence>
<reference evidence="1 2" key="1">
    <citation type="submission" date="2019-05" db="EMBL/GenBank/DDBJ databases">
        <title>Another draft genome of Portunus trituberculatus and its Hox gene families provides insights of decapod evolution.</title>
        <authorList>
            <person name="Jeong J.-H."/>
            <person name="Song I."/>
            <person name="Kim S."/>
            <person name="Choi T."/>
            <person name="Kim D."/>
            <person name="Ryu S."/>
            <person name="Kim W."/>
        </authorList>
    </citation>
    <scope>NUCLEOTIDE SEQUENCE [LARGE SCALE GENOMIC DNA]</scope>
    <source>
        <tissue evidence="1">Muscle</tissue>
    </source>
</reference>
<evidence type="ECO:0000313" key="2">
    <source>
        <dbReference type="Proteomes" id="UP000324222"/>
    </source>
</evidence>
<keyword evidence="2" id="KW-1185">Reference proteome</keyword>
<accession>A0A5B7I4N8</accession>
<gene>
    <name evidence="1" type="ORF">E2C01_073239</name>
</gene>
<sequence>MDTPCGPMRKRVKYRGGAGHGGGVDCCKGGSDGHCSHNTPPRHHTTALYTTTAIHSAPPRR</sequence>
<comment type="caution">
    <text evidence="1">The sequence shown here is derived from an EMBL/GenBank/DDBJ whole genome shotgun (WGS) entry which is preliminary data.</text>
</comment>
<proteinExistence type="predicted"/>
<dbReference type="Proteomes" id="UP000324222">
    <property type="component" value="Unassembled WGS sequence"/>
</dbReference>
<name>A0A5B7I4N8_PORTR</name>
<organism evidence="1 2">
    <name type="scientific">Portunus trituberculatus</name>
    <name type="common">Swimming crab</name>
    <name type="synonym">Neptunus trituberculatus</name>
    <dbReference type="NCBI Taxonomy" id="210409"/>
    <lineage>
        <taxon>Eukaryota</taxon>
        <taxon>Metazoa</taxon>
        <taxon>Ecdysozoa</taxon>
        <taxon>Arthropoda</taxon>
        <taxon>Crustacea</taxon>
        <taxon>Multicrustacea</taxon>
        <taxon>Malacostraca</taxon>
        <taxon>Eumalacostraca</taxon>
        <taxon>Eucarida</taxon>
        <taxon>Decapoda</taxon>
        <taxon>Pleocyemata</taxon>
        <taxon>Brachyura</taxon>
        <taxon>Eubrachyura</taxon>
        <taxon>Portunoidea</taxon>
        <taxon>Portunidae</taxon>
        <taxon>Portuninae</taxon>
        <taxon>Portunus</taxon>
    </lineage>
</organism>